<feature type="transmembrane region" description="Helical" evidence="5">
    <location>
        <begin position="96"/>
        <end position="115"/>
    </location>
</feature>
<dbReference type="InterPro" id="IPR000515">
    <property type="entry name" value="MetI-like"/>
</dbReference>
<keyword evidence="5" id="KW-0813">Transport</keyword>
<evidence type="ECO:0000259" key="6">
    <source>
        <dbReference type="PROSITE" id="PS50928"/>
    </source>
</evidence>
<keyword evidence="2 5" id="KW-0812">Transmembrane</keyword>
<evidence type="ECO:0000256" key="4">
    <source>
        <dbReference type="ARBA" id="ARBA00023136"/>
    </source>
</evidence>
<dbReference type="PROSITE" id="PS50928">
    <property type="entry name" value="ABC_TM1"/>
    <property type="match status" value="1"/>
</dbReference>
<evidence type="ECO:0000256" key="1">
    <source>
        <dbReference type="ARBA" id="ARBA00004141"/>
    </source>
</evidence>
<feature type="transmembrane region" description="Helical" evidence="5">
    <location>
        <begin position="124"/>
        <end position="144"/>
    </location>
</feature>
<keyword evidence="4 5" id="KW-0472">Membrane</keyword>
<dbReference type="CDD" id="cd06261">
    <property type="entry name" value="TM_PBP2"/>
    <property type="match status" value="1"/>
</dbReference>
<evidence type="ECO:0000256" key="5">
    <source>
        <dbReference type="RuleBase" id="RU363032"/>
    </source>
</evidence>
<comment type="caution">
    <text evidence="7">The sequence shown here is derived from an EMBL/GenBank/DDBJ whole genome shotgun (WGS) entry which is preliminary data.</text>
</comment>
<dbReference type="PANTHER" id="PTHR43759">
    <property type="entry name" value="TREHALOSE TRANSPORT SYSTEM PERMEASE PROTEIN SUGA"/>
    <property type="match status" value="1"/>
</dbReference>
<feature type="transmembrane region" description="Helical" evidence="5">
    <location>
        <begin position="224"/>
        <end position="246"/>
    </location>
</feature>
<comment type="subcellular location">
    <subcellularLocation>
        <location evidence="5">Cell membrane</location>
        <topology evidence="5">Multi-pass membrane protein</topology>
    </subcellularLocation>
    <subcellularLocation>
        <location evidence="1">Membrane</location>
        <topology evidence="1">Multi-pass membrane protein</topology>
    </subcellularLocation>
</comment>
<gene>
    <name evidence="7" type="ORF">KX928_03575</name>
</gene>
<dbReference type="InterPro" id="IPR052730">
    <property type="entry name" value="Sugar_ABC_transporter"/>
</dbReference>
<dbReference type="RefSeq" id="WP_219499013.1">
    <property type="nucleotide sequence ID" value="NZ_JAHXDN010000001.1"/>
</dbReference>
<name>A0A9X1JXD2_9RHOB</name>
<evidence type="ECO:0000256" key="3">
    <source>
        <dbReference type="ARBA" id="ARBA00022989"/>
    </source>
</evidence>
<dbReference type="AlphaFoldDB" id="A0A9X1JXD2"/>
<feature type="transmembrane region" description="Helical" evidence="5">
    <location>
        <begin position="178"/>
        <end position="203"/>
    </location>
</feature>
<feature type="domain" description="ABC transmembrane type-1" evidence="6">
    <location>
        <begin position="90"/>
        <end position="305"/>
    </location>
</feature>
<evidence type="ECO:0000256" key="2">
    <source>
        <dbReference type="ARBA" id="ARBA00022692"/>
    </source>
</evidence>
<evidence type="ECO:0000313" key="8">
    <source>
        <dbReference type="Proteomes" id="UP001138661"/>
    </source>
</evidence>
<keyword evidence="8" id="KW-1185">Reference proteome</keyword>
<accession>A0A9X1JXD2</accession>
<dbReference type="EMBL" id="JAHXDN010000001">
    <property type="protein sequence ID" value="MBW4706861.1"/>
    <property type="molecule type" value="Genomic_DNA"/>
</dbReference>
<dbReference type="PANTHER" id="PTHR43759:SF1">
    <property type="entry name" value="GLUCOSE IMPORT SYSTEM PERMEASE PROTEIN GLCT"/>
    <property type="match status" value="1"/>
</dbReference>
<dbReference type="GO" id="GO:0005886">
    <property type="term" value="C:plasma membrane"/>
    <property type="evidence" value="ECO:0007669"/>
    <property type="project" value="UniProtKB-SubCell"/>
</dbReference>
<comment type="similarity">
    <text evidence="5">Belongs to the binding-protein-dependent transport system permease family.</text>
</comment>
<keyword evidence="3 5" id="KW-1133">Transmembrane helix</keyword>
<dbReference type="GO" id="GO:0055085">
    <property type="term" value="P:transmembrane transport"/>
    <property type="evidence" value="ECO:0007669"/>
    <property type="project" value="InterPro"/>
</dbReference>
<dbReference type="Proteomes" id="UP001138661">
    <property type="component" value="Unassembled WGS sequence"/>
</dbReference>
<dbReference type="Pfam" id="PF00528">
    <property type="entry name" value="BPD_transp_1"/>
    <property type="match status" value="1"/>
</dbReference>
<sequence length="315" mass="35889">MSETPMTRAASATPPSVARRIKGLSDRAIAWIFVGPTIFLLLAINIFPLIWTVRLSFTDYKANRAGREIKNVGFRNYERILNDSDIWLNMQATAHFLFWTIFFQVLIGFTLAYLINKKFKGNDLWTTIIVLPMMLSPAVVGNFWKFLYQPQIGLFNYIVAFFTGKDPSSFEMLGSVDLAPWSIVIVDTWMWTPFVMLICLAGLRSIPDYIYEAAEIDRASKLRQFFTITIPMVLPFLMLAVLFRGIENFKMFDLVVQLTGGGPGSTTELTSINLKREAFEKWRTGYASAYAIILFVTVFGLASIYVKALNKVKER</sequence>
<proteinExistence type="inferred from homology"/>
<evidence type="ECO:0000313" key="7">
    <source>
        <dbReference type="EMBL" id="MBW4706861.1"/>
    </source>
</evidence>
<protein>
    <submittedName>
        <fullName evidence="7">Sugar ABC transporter permease</fullName>
    </submittedName>
</protein>
<feature type="transmembrane region" description="Helical" evidence="5">
    <location>
        <begin position="287"/>
        <end position="306"/>
    </location>
</feature>
<organism evidence="7 8">
    <name type="scientific">Roseobacter insulae</name>
    <dbReference type="NCBI Taxonomy" id="2859783"/>
    <lineage>
        <taxon>Bacteria</taxon>
        <taxon>Pseudomonadati</taxon>
        <taxon>Pseudomonadota</taxon>
        <taxon>Alphaproteobacteria</taxon>
        <taxon>Rhodobacterales</taxon>
        <taxon>Roseobacteraceae</taxon>
        <taxon>Roseobacter</taxon>
    </lineage>
</organism>
<reference evidence="7" key="1">
    <citation type="submission" date="2021-07" db="EMBL/GenBank/DDBJ databases">
        <title>Roseobacter insulae sp. nov., isolated from a tidal flat.</title>
        <authorList>
            <person name="Park S."/>
            <person name="Yoon J.-H."/>
        </authorList>
    </citation>
    <scope>NUCLEOTIDE SEQUENCE</scope>
    <source>
        <strain evidence="7">YSTF-M11</strain>
    </source>
</reference>
<feature type="transmembrane region" description="Helical" evidence="5">
    <location>
        <begin position="28"/>
        <end position="51"/>
    </location>
</feature>